<dbReference type="InterPro" id="IPR058877">
    <property type="entry name" value="JAB/MPN_dom-containing"/>
</dbReference>
<gene>
    <name evidence="1" type="ORF">ACFQGH_14260</name>
</gene>
<proteinExistence type="predicted"/>
<dbReference type="EMBL" id="JBHSXQ010000004">
    <property type="protein sequence ID" value="MFC6906356.1"/>
    <property type="molecule type" value="Genomic_DNA"/>
</dbReference>
<comment type="caution">
    <text evidence="1">The sequence shown here is derived from an EMBL/GenBank/DDBJ whole genome shotgun (WGS) entry which is preliminary data.</text>
</comment>
<dbReference type="AlphaFoldDB" id="A0ABD5V667"/>
<evidence type="ECO:0000313" key="1">
    <source>
        <dbReference type="EMBL" id="MFC6906356.1"/>
    </source>
</evidence>
<reference evidence="1 2" key="1">
    <citation type="journal article" date="2019" name="Int. J. Syst. Evol. Microbiol.">
        <title>The Global Catalogue of Microorganisms (GCM) 10K type strain sequencing project: providing services to taxonomists for standard genome sequencing and annotation.</title>
        <authorList>
            <consortium name="The Broad Institute Genomics Platform"/>
            <consortium name="The Broad Institute Genome Sequencing Center for Infectious Disease"/>
            <person name="Wu L."/>
            <person name="Ma J."/>
        </authorList>
    </citation>
    <scope>NUCLEOTIDE SEQUENCE [LARGE SCALE GENOMIC DNA]</scope>
    <source>
        <strain evidence="1 2">CGMCC 1.3240</strain>
    </source>
</reference>
<accession>A0ABD5V667</accession>
<sequence>MVYITRGLATALLEFAEEAEPERFSVGLGTTPAGEFDDDEELGLPAETPVFTHFYHPDAGRSVNAVFGMDFSTPAGRTQGRFVSHPQGKLTVELTDDLHATMLVAVPPWEPEGFAAFDRRGDRQPLELLAAEPPTESL</sequence>
<evidence type="ECO:0008006" key="3">
    <source>
        <dbReference type="Google" id="ProtNLM"/>
    </source>
</evidence>
<dbReference type="RefSeq" id="WP_340604911.1">
    <property type="nucleotide sequence ID" value="NZ_JBBMXV010000004.1"/>
</dbReference>
<evidence type="ECO:0000313" key="2">
    <source>
        <dbReference type="Proteomes" id="UP001596312"/>
    </source>
</evidence>
<dbReference type="Proteomes" id="UP001596312">
    <property type="component" value="Unassembled WGS sequence"/>
</dbReference>
<name>A0ABD5V667_9EURY</name>
<protein>
    <recommendedName>
        <fullName evidence="3">Proteasome lid subunit RPN8/RPN11, contains Jab1/MPN metalloenzyme (JAMM) motif</fullName>
    </recommendedName>
</protein>
<organism evidence="1 2">
    <name type="scientific">Halalkalicoccus tibetensis</name>
    <dbReference type="NCBI Taxonomy" id="175632"/>
    <lineage>
        <taxon>Archaea</taxon>
        <taxon>Methanobacteriati</taxon>
        <taxon>Methanobacteriota</taxon>
        <taxon>Stenosarchaea group</taxon>
        <taxon>Halobacteria</taxon>
        <taxon>Halobacteriales</taxon>
        <taxon>Halococcaceae</taxon>
        <taxon>Halalkalicoccus</taxon>
    </lineage>
</organism>
<dbReference type="Pfam" id="PF26422">
    <property type="entry name" value="Halo_JAB_MPN"/>
    <property type="match status" value="1"/>
</dbReference>
<keyword evidence="2" id="KW-1185">Reference proteome</keyword>